<feature type="signal peptide" evidence="1">
    <location>
        <begin position="1"/>
        <end position="24"/>
    </location>
</feature>
<dbReference type="InterPro" id="IPR036761">
    <property type="entry name" value="TTHA0802/YceI-like_sf"/>
</dbReference>
<dbReference type="Proteomes" id="UP000304912">
    <property type="component" value="Chromosome"/>
</dbReference>
<dbReference type="KEGG" id="salk:FBQ74_14330"/>
<keyword evidence="4" id="KW-1185">Reference proteome</keyword>
<dbReference type="PANTHER" id="PTHR34406">
    <property type="entry name" value="PROTEIN YCEI"/>
    <property type="match status" value="1"/>
</dbReference>
<proteinExistence type="predicted"/>
<dbReference type="OrthoDB" id="9811006at2"/>
<feature type="domain" description="Lipid/polyisoprenoid-binding YceI-like" evidence="2">
    <location>
        <begin position="28"/>
        <end position="192"/>
    </location>
</feature>
<dbReference type="Pfam" id="PF04264">
    <property type="entry name" value="YceI"/>
    <property type="match status" value="1"/>
</dbReference>
<evidence type="ECO:0000313" key="4">
    <source>
        <dbReference type="Proteomes" id="UP000304912"/>
    </source>
</evidence>
<dbReference type="Gene3D" id="2.40.128.110">
    <property type="entry name" value="Lipid/polyisoprenoid-binding, YceI-like"/>
    <property type="match status" value="1"/>
</dbReference>
<protein>
    <submittedName>
        <fullName evidence="3">Polyisoprenoid-binding protein</fullName>
    </submittedName>
</protein>
<dbReference type="PANTHER" id="PTHR34406:SF1">
    <property type="entry name" value="PROTEIN YCEI"/>
    <property type="match status" value="1"/>
</dbReference>
<accession>A0A5B7YGT9</accession>
<dbReference type="RefSeq" id="WP_139757307.1">
    <property type="nucleotide sequence ID" value="NZ_CP039852.1"/>
</dbReference>
<reference evidence="3 4" key="1">
    <citation type="submission" date="2019-04" db="EMBL/GenBank/DDBJ databases">
        <title>Salinimonas iocasae sp. nov., a halophilic bacterium isolated from the outer tube casing of tubeworms in Okinawa Trough.</title>
        <authorList>
            <person name="Zhang H."/>
            <person name="Wang H."/>
            <person name="Li C."/>
        </authorList>
    </citation>
    <scope>NUCLEOTIDE SEQUENCE [LARGE SCALE GENOMIC DNA]</scope>
    <source>
        <strain evidence="3 4">KX18D6</strain>
    </source>
</reference>
<dbReference type="SUPFAM" id="SSF101874">
    <property type="entry name" value="YceI-like"/>
    <property type="match status" value="1"/>
</dbReference>
<dbReference type="SMART" id="SM00867">
    <property type="entry name" value="YceI"/>
    <property type="match status" value="1"/>
</dbReference>
<gene>
    <name evidence="3" type="ORF">FBQ74_14330</name>
</gene>
<feature type="chain" id="PRO_5022862945" evidence="1">
    <location>
        <begin position="25"/>
        <end position="194"/>
    </location>
</feature>
<sequence length="194" mass="21361">MKVMNKPLLAAAMSAVLMTPAAFAESTTYNIDPDHTSVIASWSHFGFSNPTATFDDASGTITFDDEDASASSINVTIPVDTVDSYVKKLTNEFMNEEYFNVDEYPEATFKSTRVEEAGNDEYKVHGDLTIKGTTKPVTFDVTLNKQGQHPMTKKQAIGFDATTTIMRSDFGIDKYVPNVSDEVMLRITTEAQAK</sequence>
<evidence type="ECO:0000259" key="2">
    <source>
        <dbReference type="SMART" id="SM00867"/>
    </source>
</evidence>
<keyword evidence="1" id="KW-0732">Signal</keyword>
<dbReference type="EMBL" id="CP039852">
    <property type="protein sequence ID" value="QCZ94570.1"/>
    <property type="molecule type" value="Genomic_DNA"/>
</dbReference>
<dbReference type="InterPro" id="IPR007372">
    <property type="entry name" value="Lipid/polyisoprenoid-bd_YceI"/>
</dbReference>
<evidence type="ECO:0000256" key="1">
    <source>
        <dbReference type="SAM" id="SignalP"/>
    </source>
</evidence>
<evidence type="ECO:0000313" key="3">
    <source>
        <dbReference type="EMBL" id="QCZ94570.1"/>
    </source>
</evidence>
<dbReference type="AlphaFoldDB" id="A0A5B7YGT9"/>
<organism evidence="3 4">
    <name type="scientific">Salinimonas iocasae</name>
    <dbReference type="NCBI Taxonomy" id="2572577"/>
    <lineage>
        <taxon>Bacteria</taxon>
        <taxon>Pseudomonadati</taxon>
        <taxon>Pseudomonadota</taxon>
        <taxon>Gammaproteobacteria</taxon>
        <taxon>Alteromonadales</taxon>
        <taxon>Alteromonadaceae</taxon>
        <taxon>Alteromonas/Salinimonas group</taxon>
        <taxon>Salinimonas</taxon>
    </lineage>
</organism>
<name>A0A5B7YGT9_9ALTE</name>